<sequence>MRFRASTLALAGLAPLMLALALVIGVTTGYAATGGGDLAQWRWGLTWGMLAAGAIAMAGAAWAWDSEPDLAPRRLWLGYGWAAALGMAIFVYVVSYLG</sequence>
<reference evidence="3 4" key="1">
    <citation type="submission" date="2023-09" db="EMBL/GenBank/DDBJ databases">
        <title>Demequina sp. a novel bacteria isolated from Capsicum annuum.</title>
        <authorList>
            <person name="Humaira Z."/>
            <person name="Lee J."/>
            <person name="Cho D."/>
        </authorList>
    </citation>
    <scope>NUCLEOTIDE SEQUENCE</scope>
    <source>
        <strain evidence="2 4">OYTSA14</strain>
        <strain evidence="3">PMTSA13</strain>
    </source>
</reference>
<name>A0AA96FCE1_9MICO</name>
<keyword evidence="4" id="KW-1185">Reference proteome</keyword>
<dbReference type="KEGG" id="dcp:RN607_01930"/>
<gene>
    <name evidence="2" type="ORF">RN606_01660</name>
    <name evidence="3" type="ORF">RN607_01930</name>
</gene>
<accession>A0AA96FCE1</accession>
<dbReference type="RefSeq" id="WP_313499314.1">
    <property type="nucleotide sequence ID" value="NZ_CP134879.1"/>
</dbReference>
<keyword evidence="1" id="KW-1133">Transmembrane helix</keyword>
<organism evidence="3">
    <name type="scientific">Demequina capsici</name>
    <dbReference type="NCBI Taxonomy" id="3075620"/>
    <lineage>
        <taxon>Bacteria</taxon>
        <taxon>Bacillati</taxon>
        <taxon>Actinomycetota</taxon>
        <taxon>Actinomycetes</taxon>
        <taxon>Micrococcales</taxon>
        <taxon>Demequinaceae</taxon>
        <taxon>Demequina</taxon>
    </lineage>
</organism>
<proteinExistence type="predicted"/>
<evidence type="ECO:0000313" key="2">
    <source>
        <dbReference type="EMBL" id="WNM24883.1"/>
    </source>
</evidence>
<feature type="transmembrane region" description="Helical" evidence="1">
    <location>
        <begin position="76"/>
        <end position="97"/>
    </location>
</feature>
<keyword evidence="1" id="KW-0472">Membrane</keyword>
<dbReference type="Proteomes" id="UP001304125">
    <property type="component" value="Chromosome"/>
</dbReference>
<feature type="transmembrane region" description="Helical" evidence="1">
    <location>
        <begin position="41"/>
        <end position="64"/>
    </location>
</feature>
<dbReference type="AlphaFoldDB" id="A0AA96FCE1"/>
<protein>
    <submittedName>
        <fullName evidence="3">Uncharacterized protein</fullName>
    </submittedName>
</protein>
<accession>A0AA96J8A9</accession>
<evidence type="ECO:0000256" key="1">
    <source>
        <dbReference type="SAM" id="Phobius"/>
    </source>
</evidence>
<evidence type="ECO:0000313" key="3">
    <source>
        <dbReference type="EMBL" id="WNM27789.1"/>
    </source>
</evidence>
<keyword evidence="1" id="KW-0812">Transmembrane</keyword>
<evidence type="ECO:0000313" key="4">
    <source>
        <dbReference type="Proteomes" id="UP001304125"/>
    </source>
</evidence>
<dbReference type="Proteomes" id="UP001303408">
    <property type="component" value="Chromosome"/>
</dbReference>
<dbReference type="EMBL" id="CP134879">
    <property type="protein sequence ID" value="WNM24883.1"/>
    <property type="molecule type" value="Genomic_DNA"/>
</dbReference>
<dbReference type="EMBL" id="CP134880">
    <property type="protein sequence ID" value="WNM27789.1"/>
    <property type="molecule type" value="Genomic_DNA"/>
</dbReference>